<dbReference type="CDD" id="cd12148">
    <property type="entry name" value="fungal_TF_MHR"/>
    <property type="match status" value="1"/>
</dbReference>
<comment type="caution">
    <text evidence="9">The sequence shown here is derived from an EMBL/GenBank/DDBJ whole genome shotgun (WGS) entry which is preliminary data.</text>
</comment>
<keyword evidence="10" id="KW-1185">Reference proteome</keyword>
<dbReference type="PANTHER" id="PTHR46910:SF37">
    <property type="entry name" value="ZN(II)2CYS6 TRANSCRIPTION FACTOR (EUROFUNG)"/>
    <property type="match status" value="1"/>
</dbReference>
<keyword evidence="6" id="KW-0539">Nucleus</keyword>
<evidence type="ECO:0000256" key="7">
    <source>
        <dbReference type="SAM" id="MobiDB-lite"/>
    </source>
</evidence>
<dbReference type="InterPro" id="IPR001138">
    <property type="entry name" value="Zn2Cys6_DnaBD"/>
</dbReference>
<keyword evidence="3" id="KW-0805">Transcription regulation</keyword>
<evidence type="ECO:0000256" key="4">
    <source>
        <dbReference type="ARBA" id="ARBA00023125"/>
    </source>
</evidence>
<dbReference type="InterPro" id="IPR050987">
    <property type="entry name" value="AtrR-like"/>
</dbReference>
<dbReference type="Gene3D" id="4.10.240.10">
    <property type="entry name" value="Zn(2)-C6 fungal-type DNA-binding domain"/>
    <property type="match status" value="1"/>
</dbReference>
<evidence type="ECO:0000256" key="1">
    <source>
        <dbReference type="ARBA" id="ARBA00004123"/>
    </source>
</evidence>
<dbReference type="InterPro" id="IPR007219">
    <property type="entry name" value="XnlR_reg_dom"/>
</dbReference>
<evidence type="ECO:0000313" key="10">
    <source>
        <dbReference type="Proteomes" id="UP001586593"/>
    </source>
</evidence>
<dbReference type="Proteomes" id="UP001586593">
    <property type="component" value="Unassembled WGS sequence"/>
</dbReference>
<feature type="domain" description="Zn(2)-C6 fungal-type" evidence="8">
    <location>
        <begin position="6"/>
        <end position="38"/>
    </location>
</feature>
<dbReference type="CDD" id="cd00067">
    <property type="entry name" value="GAL4"/>
    <property type="match status" value="1"/>
</dbReference>
<evidence type="ECO:0000259" key="8">
    <source>
        <dbReference type="PROSITE" id="PS50048"/>
    </source>
</evidence>
<evidence type="ECO:0000256" key="6">
    <source>
        <dbReference type="ARBA" id="ARBA00023242"/>
    </source>
</evidence>
<accession>A0ABR3XFQ0</accession>
<evidence type="ECO:0000256" key="2">
    <source>
        <dbReference type="ARBA" id="ARBA00022723"/>
    </source>
</evidence>
<proteinExistence type="predicted"/>
<evidence type="ECO:0000256" key="3">
    <source>
        <dbReference type="ARBA" id="ARBA00023015"/>
    </source>
</evidence>
<protein>
    <recommendedName>
        <fullName evidence="8">Zn(2)-C6 fungal-type domain-containing protein</fullName>
    </recommendedName>
</protein>
<keyword evidence="2" id="KW-0479">Metal-binding</keyword>
<dbReference type="SMART" id="SM00906">
    <property type="entry name" value="Fungal_trans"/>
    <property type="match status" value="1"/>
</dbReference>
<evidence type="ECO:0000313" key="9">
    <source>
        <dbReference type="EMBL" id="KAL1874776.1"/>
    </source>
</evidence>
<dbReference type="Pfam" id="PF04082">
    <property type="entry name" value="Fungal_trans"/>
    <property type="match status" value="1"/>
</dbReference>
<organism evidence="9 10">
    <name type="scientific">Phialemonium thermophilum</name>
    <dbReference type="NCBI Taxonomy" id="223376"/>
    <lineage>
        <taxon>Eukaryota</taxon>
        <taxon>Fungi</taxon>
        <taxon>Dikarya</taxon>
        <taxon>Ascomycota</taxon>
        <taxon>Pezizomycotina</taxon>
        <taxon>Sordariomycetes</taxon>
        <taxon>Sordariomycetidae</taxon>
        <taxon>Cephalothecales</taxon>
        <taxon>Cephalothecaceae</taxon>
        <taxon>Phialemonium</taxon>
    </lineage>
</organism>
<keyword evidence="5" id="KW-0804">Transcription</keyword>
<comment type="subcellular location">
    <subcellularLocation>
        <location evidence="1">Nucleus</location>
    </subcellularLocation>
</comment>
<evidence type="ECO:0000256" key="5">
    <source>
        <dbReference type="ARBA" id="ARBA00023163"/>
    </source>
</evidence>
<name>A0ABR3XFQ0_9PEZI</name>
<reference evidence="9 10" key="1">
    <citation type="journal article" date="2024" name="Commun. Biol.">
        <title>Comparative genomic analysis of thermophilic fungi reveals convergent evolutionary adaptations and gene losses.</title>
        <authorList>
            <person name="Steindorff A.S."/>
            <person name="Aguilar-Pontes M.V."/>
            <person name="Robinson A.J."/>
            <person name="Andreopoulos B."/>
            <person name="LaButti K."/>
            <person name="Kuo A."/>
            <person name="Mondo S."/>
            <person name="Riley R."/>
            <person name="Otillar R."/>
            <person name="Haridas S."/>
            <person name="Lipzen A."/>
            <person name="Grimwood J."/>
            <person name="Schmutz J."/>
            <person name="Clum A."/>
            <person name="Reid I.D."/>
            <person name="Moisan M.C."/>
            <person name="Butler G."/>
            <person name="Nguyen T.T.M."/>
            <person name="Dewar K."/>
            <person name="Conant G."/>
            <person name="Drula E."/>
            <person name="Henrissat B."/>
            <person name="Hansel C."/>
            <person name="Singer S."/>
            <person name="Hutchinson M.I."/>
            <person name="de Vries R.P."/>
            <person name="Natvig D.O."/>
            <person name="Powell A.J."/>
            <person name="Tsang A."/>
            <person name="Grigoriev I.V."/>
        </authorList>
    </citation>
    <scope>NUCLEOTIDE SEQUENCE [LARGE SCALE GENOMIC DNA]</scope>
    <source>
        <strain evidence="9 10">ATCC 24622</strain>
    </source>
</reference>
<dbReference type="PROSITE" id="PS50048">
    <property type="entry name" value="ZN2_CY6_FUNGAL_2"/>
    <property type="match status" value="1"/>
</dbReference>
<keyword evidence="4" id="KW-0238">DNA-binding</keyword>
<sequence>MPPRRACDVCYKRKIQCCIQVPGNPCDWCHHHDLTCTFAREKQIKKKEQSSLDAAAIDNILRRIERLENAQTHCLSQLSPSSIGTTPGAPREGNVHQSNPFRTSPQDFTLDFSASPNSQSQVRHATTGIDYGDAHFLRRYLGRSWYFKGVQILSRTGLQWISSRTGQVEPLQNVVLGESTADVLPLATLQSRLHSLHEDAYALPHESVTLRVLEVFKRSSSWCVFTVLDPLLFQDTMAKAYHSPQQASQSSASRLSAVACIWAFHAAMSRFKDVKNLSLSVVGERCADMAQSLLGLLITECCVETLQAIILLQMYRMSTGSWQSADALLSIACRTVSDLGAHVSRPATRVAPPTSSTEHRQRHSRALFWLCYALDKDMSLQTGQPPLLVGDYCDLTWQEDPSLLDGTRTPWDAGAREPRYLPIDPRLSVIKEKACRMLYSPGAFNTPDSHLLECIRHLDDELEYWRLSLPTGVRPRLSIPRGCRILSPEMSTLRNLQSIRLQLEYHYMLTTIHMAVRRCGASVGDGDLPEDLHSVIHSSVDLSLEASRSTLLFLKEAINVLEEDSIHYIPRYSLVAAMSLFVNVVVHPLGSQAQADLEALVAGTGAIQTIPLRNLSGDETEQIRDVNNFILELVRLGNCALWEAKKNSLA</sequence>
<gene>
    <name evidence="9" type="ORF">VTK73DRAFT_195</name>
</gene>
<dbReference type="PANTHER" id="PTHR46910">
    <property type="entry name" value="TRANSCRIPTION FACTOR PDR1"/>
    <property type="match status" value="1"/>
</dbReference>
<feature type="region of interest" description="Disordered" evidence="7">
    <location>
        <begin position="79"/>
        <end position="100"/>
    </location>
</feature>
<dbReference type="InterPro" id="IPR036864">
    <property type="entry name" value="Zn2-C6_fun-type_DNA-bd_sf"/>
</dbReference>
<dbReference type="EMBL" id="JAZHXJ010000101">
    <property type="protein sequence ID" value="KAL1874776.1"/>
    <property type="molecule type" value="Genomic_DNA"/>
</dbReference>
<dbReference type="SUPFAM" id="SSF57701">
    <property type="entry name" value="Zn2/Cys6 DNA-binding domain"/>
    <property type="match status" value="1"/>
</dbReference>